<dbReference type="PROSITE" id="PS00143">
    <property type="entry name" value="INSULINASE"/>
    <property type="match status" value="1"/>
</dbReference>
<dbReference type="GO" id="GO:0006508">
    <property type="term" value="P:proteolysis"/>
    <property type="evidence" value="ECO:0007669"/>
    <property type="project" value="UniProtKB-KW"/>
</dbReference>
<evidence type="ECO:0000256" key="3">
    <source>
        <dbReference type="ARBA" id="ARBA00022670"/>
    </source>
</evidence>
<comment type="similarity">
    <text evidence="2 8">Belongs to the peptidase M16 family.</text>
</comment>
<evidence type="ECO:0000256" key="4">
    <source>
        <dbReference type="ARBA" id="ARBA00022723"/>
    </source>
</evidence>
<protein>
    <submittedName>
        <fullName evidence="11">Zinc protease</fullName>
    </submittedName>
</protein>
<evidence type="ECO:0000256" key="2">
    <source>
        <dbReference type="ARBA" id="ARBA00007261"/>
    </source>
</evidence>
<keyword evidence="3 11" id="KW-0645">Protease</keyword>
<keyword evidence="4" id="KW-0479">Metal-binding</keyword>
<dbReference type="SUPFAM" id="SSF63411">
    <property type="entry name" value="LuxS/MPP-like metallohydrolase"/>
    <property type="match status" value="2"/>
</dbReference>
<feature type="domain" description="Peptidase M16 C-terminal" evidence="10">
    <location>
        <begin position="191"/>
        <end position="371"/>
    </location>
</feature>
<reference evidence="12" key="1">
    <citation type="submission" date="2016-10" db="EMBL/GenBank/DDBJ databases">
        <authorList>
            <person name="Varghese N."/>
            <person name="Submissions S."/>
        </authorList>
    </citation>
    <scope>NUCLEOTIDE SEQUENCE [LARGE SCALE GENOMIC DNA]</scope>
    <source>
        <strain evidence="12">Nm44</strain>
    </source>
</reference>
<dbReference type="Pfam" id="PF05193">
    <property type="entry name" value="Peptidase_M16_C"/>
    <property type="match status" value="1"/>
</dbReference>
<evidence type="ECO:0000313" key="11">
    <source>
        <dbReference type="EMBL" id="SFN09740.1"/>
    </source>
</evidence>
<keyword evidence="12" id="KW-1185">Reference proteome</keyword>
<evidence type="ECO:0000256" key="8">
    <source>
        <dbReference type="RuleBase" id="RU004447"/>
    </source>
</evidence>
<sequence length="458" mass="51770">MKISVKIFGLMLGLPLLAIAGQFEVSEFKLNNGLKVLVKEDHRAPVVVSQVWYKIGSSYEHDGITGISHMLEHMMFKGTEQHPAGEFSRIIAANGGSENAFTGEDFTAYFQSLEKSRLEVSFKLEADRMRYLKVDEGEFAKERDVVLEERRLRTEDQPRDKTMELFMALAFSNGPHKNPVIGWPEDIKEYTLSDLQKWYRQWYAPNNATVVVVGDVQPEAVHDLAQKYFGVLAPSRLPKLKSRTELDQTGLRRMIVKRPAKLPFLVMGYKVPVLKDAVKEWEPYALEVLTGILDGGNGARLPSRLVRGKQIAAEANVGYNLYSRLSTLLMIEAVPAQDHDTVALEQALREEIRQLQEKPVAPEELAQVKAQVVAHKVYEQDSGFYQAMQLGMLETVGLSWSKVEEYVDKVKAVTPEQVRIVARKYLVEDRLSIAYLDPLPITDDTTTAETLLENTHAH</sequence>
<evidence type="ECO:0000313" key="12">
    <source>
        <dbReference type="Proteomes" id="UP000183287"/>
    </source>
</evidence>
<dbReference type="PANTHER" id="PTHR43690">
    <property type="entry name" value="NARDILYSIN"/>
    <property type="match status" value="1"/>
</dbReference>
<name>A0A1I4W8Y1_9PROT</name>
<dbReference type="STRING" id="44574.AAW31_12550"/>
<dbReference type="InterPro" id="IPR007863">
    <property type="entry name" value="Peptidase_M16_C"/>
</dbReference>
<keyword evidence="7" id="KW-0482">Metalloprotease</keyword>
<keyword evidence="6" id="KW-0862">Zinc</keyword>
<evidence type="ECO:0000256" key="6">
    <source>
        <dbReference type="ARBA" id="ARBA00022833"/>
    </source>
</evidence>
<evidence type="ECO:0000256" key="5">
    <source>
        <dbReference type="ARBA" id="ARBA00022801"/>
    </source>
</evidence>
<evidence type="ECO:0000256" key="1">
    <source>
        <dbReference type="ARBA" id="ARBA00001947"/>
    </source>
</evidence>
<evidence type="ECO:0000259" key="9">
    <source>
        <dbReference type="Pfam" id="PF00675"/>
    </source>
</evidence>
<dbReference type="GO" id="GO:0004222">
    <property type="term" value="F:metalloendopeptidase activity"/>
    <property type="evidence" value="ECO:0007669"/>
    <property type="project" value="InterPro"/>
</dbReference>
<gene>
    <name evidence="11" type="ORF">SAMN05421863_11026</name>
</gene>
<dbReference type="InterPro" id="IPR001431">
    <property type="entry name" value="Pept_M16_Zn_BS"/>
</dbReference>
<dbReference type="InterPro" id="IPR050626">
    <property type="entry name" value="Peptidase_M16"/>
</dbReference>
<organism evidence="11 12">
    <name type="scientific">Nitrosomonas communis</name>
    <dbReference type="NCBI Taxonomy" id="44574"/>
    <lineage>
        <taxon>Bacteria</taxon>
        <taxon>Pseudomonadati</taxon>
        <taxon>Pseudomonadota</taxon>
        <taxon>Betaproteobacteria</taxon>
        <taxon>Nitrosomonadales</taxon>
        <taxon>Nitrosomonadaceae</taxon>
        <taxon>Nitrosomonas</taxon>
    </lineage>
</organism>
<accession>A0A1I4W8Y1</accession>
<dbReference type="GO" id="GO:0046872">
    <property type="term" value="F:metal ion binding"/>
    <property type="evidence" value="ECO:0007669"/>
    <property type="project" value="UniProtKB-KW"/>
</dbReference>
<dbReference type="EMBL" id="FOUB01000102">
    <property type="protein sequence ID" value="SFN09740.1"/>
    <property type="molecule type" value="Genomic_DNA"/>
</dbReference>
<evidence type="ECO:0000259" key="10">
    <source>
        <dbReference type="Pfam" id="PF05193"/>
    </source>
</evidence>
<dbReference type="Pfam" id="PF00675">
    <property type="entry name" value="Peptidase_M16"/>
    <property type="match status" value="1"/>
</dbReference>
<feature type="domain" description="Peptidase M16 N-terminal" evidence="9">
    <location>
        <begin position="35"/>
        <end position="181"/>
    </location>
</feature>
<dbReference type="InterPro" id="IPR011249">
    <property type="entry name" value="Metalloenz_LuxS/M16"/>
</dbReference>
<dbReference type="PANTHER" id="PTHR43690:SF17">
    <property type="entry name" value="PROTEIN YHJJ"/>
    <property type="match status" value="1"/>
</dbReference>
<evidence type="ECO:0000256" key="7">
    <source>
        <dbReference type="ARBA" id="ARBA00023049"/>
    </source>
</evidence>
<comment type="cofactor">
    <cofactor evidence="1">
        <name>Zn(2+)</name>
        <dbReference type="ChEBI" id="CHEBI:29105"/>
    </cofactor>
</comment>
<dbReference type="Gene3D" id="3.30.830.10">
    <property type="entry name" value="Metalloenzyme, LuxS/M16 peptidase-like"/>
    <property type="match status" value="2"/>
</dbReference>
<keyword evidence="5" id="KW-0378">Hydrolase</keyword>
<proteinExistence type="inferred from homology"/>
<dbReference type="Proteomes" id="UP000183287">
    <property type="component" value="Unassembled WGS sequence"/>
</dbReference>
<dbReference type="InterPro" id="IPR011765">
    <property type="entry name" value="Pept_M16_N"/>
</dbReference>
<dbReference type="AlphaFoldDB" id="A0A1I4W8Y1"/>